<feature type="transmembrane region" description="Helical" evidence="1">
    <location>
        <begin position="12"/>
        <end position="34"/>
    </location>
</feature>
<gene>
    <name evidence="2" type="ORF">ACFQ4C_05350</name>
</gene>
<organism evidence="2 3">
    <name type="scientific">Larkinella insperata</name>
    <dbReference type="NCBI Taxonomy" id="332158"/>
    <lineage>
        <taxon>Bacteria</taxon>
        <taxon>Pseudomonadati</taxon>
        <taxon>Bacteroidota</taxon>
        <taxon>Cytophagia</taxon>
        <taxon>Cytophagales</taxon>
        <taxon>Spirosomataceae</taxon>
        <taxon>Larkinella</taxon>
    </lineage>
</organism>
<dbReference type="Proteomes" id="UP001597116">
    <property type="component" value="Unassembled WGS sequence"/>
</dbReference>
<dbReference type="RefSeq" id="WP_265989402.1">
    <property type="nucleotide sequence ID" value="NZ_CP110973.1"/>
</dbReference>
<accession>A0ABW3Q7C6</accession>
<sequence length="97" mass="11002">MWIVRSALEKKPIIAVLGLLIRITSGIFFVRLPIDHFLRIPISVFTAGNVYTIAVCTGLIQTSDRKESLFVGGNTQKTKTRLLSSVYRRNFTDRFLT</sequence>
<evidence type="ECO:0000256" key="1">
    <source>
        <dbReference type="SAM" id="Phobius"/>
    </source>
</evidence>
<comment type="caution">
    <text evidence="2">The sequence shown here is derived from an EMBL/GenBank/DDBJ whole genome shotgun (WGS) entry which is preliminary data.</text>
</comment>
<proteinExistence type="predicted"/>
<keyword evidence="1" id="KW-0812">Transmembrane</keyword>
<keyword evidence="1" id="KW-0472">Membrane</keyword>
<keyword evidence="1" id="KW-1133">Transmembrane helix</keyword>
<dbReference type="EMBL" id="JBHTLP010000002">
    <property type="protein sequence ID" value="MFD1140520.1"/>
    <property type="molecule type" value="Genomic_DNA"/>
</dbReference>
<reference evidence="3" key="1">
    <citation type="journal article" date="2019" name="Int. J. Syst. Evol. Microbiol.">
        <title>The Global Catalogue of Microorganisms (GCM) 10K type strain sequencing project: providing services to taxonomists for standard genome sequencing and annotation.</title>
        <authorList>
            <consortium name="The Broad Institute Genomics Platform"/>
            <consortium name="The Broad Institute Genome Sequencing Center for Infectious Disease"/>
            <person name="Wu L."/>
            <person name="Ma J."/>
        </authorList>
    </citation>
    <scope>NUCLEOTIDE SEQUENCE [LARGE SCALE GENOMIC DNA]</scope>
    <source>
        <strain evidence="3">CCUG 55608</strain>
    </source>
</reference>
<evidence type="ECO:0000313" key="2">
    <source>
        <dbReference type="EMBL" id="MFD1140520.1"/>
    </source>
</evidence>
<protein>
    <submittedName>
        <fullName evidence="2">Uncharacterized protein</fullName>
    </submittedName>
</protein>
<feature type="transmembrane region" description="Helical" evidence="1">
    <location>
        <begin position="40"/>
        <end position="60"/>
    </location>
</feature>
<name>A0ABW3Q7C6_9BACT</name>
<keyword evidence="3" id="KW-1185">Reference proteome</keyword>
<evidence type="ECO:0000313" key="3">
    <source>
        <dbReference type="Proteomes" id="UP001597116"/>
    </source>
</evidence>